<reference evidence="1 2" key="1">
    <citation type="submission" date="2017-12" db="EMBL/GenBank/DDBJ databases">
        <title>High-resolution comparative analysis of great ape genomes.</title>
        <authorList>
            <person name="Pollen A."/>
            <person name="Hastie A."/>
            <person name="Hormozdiari F."/>
            <person name="Dougherty M."/>
            <person name="Liu R."/>
            <person name="Chaisson M."/>
            <person name="Hoppe E."/>
            <person name="Hill C."/>
            <person name="Pang A."/>
            <person name="Hillier L."/>
            <person name="Baker C."/>
            <person name="Armstrong J."/>
            <person name="Shendure J."/>
            <person name="Paten B."/>
            <person name="Wilson R."/>
            <person name="Chao H."/>
            <person name="Schneider V."/>
            <person name="Ventura M."/>
            <person name="Kronenberg Z."/>
            <person name="Murali S."/>
            <person name="Gordon D."/>
            <person name="Cantsilieris S."/>
            <person name="Munson K."/>
            <person name="Nelson B."/>
            <person name="Raja A."/>
            <person name="Underwood J."/>
            <person name="Diekhans M."/>
            <person name="Fiddes I."/>
            <person name="Haussler D."/>
            <person name="Eichler E."/>
        </authorList>
    </citation>
    <scope>NUCLEOTIDE SEQUENCE [LARGE SCALE GENOMIC DNA]</scope>
    <source>
        <strain evidence="1">Yerkes chimp pedigree #C0471</strain>
    </source>
</reference>
<comment type="caution">
    <text evidence="1">The sequence shown here is derived from an EMBL/GenBank/DDBJ whole genome shotgun (WGS) entry which is preliminary data.</text>
</comment>
<dbReference type="Proteomes" id="UP000236370">
    <property type="component" value="Unassembled WGS sequence"/>
</dbReference>
<organism evidence="1 2">
    <name type="scientific">Pan troglodytes</name>
    <name type="common">Chimpanzee</name>
    <dbReference type="NCBI Taxonomy" id="9598"/>
    <lineage>
        <taxon>Eukaryota</taxon>
        <taxon>Metazoa</taxon>
        <taxon>Chordata</taxon>
        <taxon>Craniata</taxon>
        <taxon>Vertebrata</taxon>
        <taxon>Euteleostomi</taxon>
        <taxon>Mammalia</taxon>
        <taxon>Eutheria</taxon>
        <taxon>Euarchontoglires</taxon>
        <taxon>Primates</taxon>
        <taxon>Haplorrhini</taxon>
        <taxon>Catarrhini</taxon>
        <taxon>Hominidae</taxon>
        <taxon>Pan</taxon>
    </lineage>
</organism>
<dbReference type="EMBL" id="NBAG03000323">
    <property type="protein sequence ID" value="PNI40842.1"/>
    <property type="molecule type" value="Genomic_DNA"/>
</dbReference>
<evidence type="ECO:0000313" key="2">
    <source>
        <dbReference type="Proteomes" id="UP000236370"/>
    </source>
</evidence>
<sequence length="60" mass="6439">MLLPSDVARLVLDRVSPCCPGSNAVVQSWFTAASTSWAQAILPPPPPEQLELQVHTTKPS</sequence>
<evidence type="ECO:0000313" key="1">
    <source>
        <dbReference type="EMBL" id="PNI40842.1"/>
    </source>
</evidence>
<dbReference type="AlphaFoldDB" id="A0A2J8L0P9"/>
<accession>A0A2J8L0P9</accession>
<name>A0A2J8L0P9_PANTR</name>
<protein>
    <submittedName>
        <fullName evidence="1">NPAT isoform 3</fullName>
    </submittedName>
</protein>
<proteinExistence type="predicted"/>
<gene>
    <name evidence="1" type="ORF">CK820_G0034455</name>
</gene>